<dbReference type="AlphaFoldDB" id="A0A812NH03"/>
<dbReference type="OrthoDB" id="550577at2759"/>
<accession>A0A812NH03</accession>
<proteinExistence type="predicted"/>
<comment type="caution">
    <text evidence="1">The sequence shown here is derived from an EMBL/GenBank/DDBJ whole genome shotgun (WGS) entry which is preliminary data.</text>
</comment>
<sequence length="207" mass="23231">ATAIGSATDFTFGQRVAESLFDGKAGGWFNRSHQLGELLRLQREGKNINRRLLLRLDPSHESKRSHCSCEGFPDCRYRVCDSPVPTELALLFLDNHDQQRERWKPEVQGQPPSSPVCSWDGRDIGSCRPIYKHGQVYALAQLYMLAWPYGADKRSAVRLMSSYGFHEFNQGPPGVGRDSLKDPVASPVVCSALRMQFESCKVLCSII</sequence>
<organism evidence="1 2">
    <name type="scientific">Symbiodinium necroappetens</name>
    <dbReference type="NCBI Taxonomy" id="1628268"/>
    <lineage>
        <taxon>Eukaryota</taxon>
        <taxon>Sar</taxon>
        <taxon>Alveolata</taxon>
        <taxon>Dinophyceae</taxon>
        <taxon>Suessiales</taxon>
        <taxon>Symbiodiniaceae</taxon>
        <taxon>Symbiodinium</taxon>
    </lineage>
</organism>
<dbReference type="Gene3D" id="3.20.20.80">
    <property type="entry name" value="Glycosidases"/>
    <property type="match status" value="1"/>
</dbReference>
<gene>
    <name evidence="1" type="primary">mok11</name>
    <name evidence="1" type="ORF">SNEC2469_LOCUS7148</name>
</gene>
<dbReference type="Proteomes" id="UP000601435">
    <property type="component" value="Unassembled WGS sequence"/>
</dbReference>
<feature type="non-terminal residue" evidence="1">
    <location>
        <position position="1"/>
    </location>
</feature>
<keyword evidence="2" id="KW-1185">Reference proteome</keyword>
<dbReference type="EMBL" id="CAJNJA010012224">
    <property type="protein sequence ID" value="CAE7291875.1"/>
    <property type="molecule type" value="Genomic_DNA"/>
</dbReference>
<evidence type="ECO:0000313" key="1">
    <source>
        <dbReference type="EMBL" id="CAE7291875.1"/>
    </source>
</evidence>
<name>A0A812NH03_9DINO</name>
<evidence type="ECO:0000313" key="2">
    <source>
        <dbReference type="Proteomes" id="UP000601435"/>
    </source>
</evidence>
<reference evidence="1" key="1">
    <citation type="submission" date="2021-02" db="EMBL/GenBank/DDBJ databases">
        <authorList>
            <person name="Dougan E. K."/>
            <person name="Rhodes N."/>
            <person name="Thang M."/>
            <person name="Chan C."/>
        </authorList>
    </citation>
    <scope>NUCLEOTIDE SEQUENCE</scope>
</reference>
<protein>
    <submittedName>
        <fullName evidence="1">Mok11 protein</fullName>
    </submittedName>
</protein>